<keyword evidence="6" id="KW-0472">Membrane</keyword>
<keyword evidence="7" id="KW-0998">Cell outer membrane</keyword>
<dbReference type="Gene3D" id="2.160.20.10">
    <property type="entry name" value="Single-stranded right-handed beta-helix, Pectin lyase-like"/>
    <property type="match status" value="2"/>
</dbReference>
<dbReference type="InterPro" id="IPR003368">
    <property type="entry name" value="POMP_repeat"/>
</dbReference>
<dbReference type="InterPro" id="IPR026444">
    <property type="entry name" value="Secre_tail"/>
</dbReference>
<protein>
    <submittedName>
        <fullName evidence="10">T9SS C-terminal target domain-containing protein</fullName>
    </submittedName>
</protein>
<sequence>MKRSLLTILLLIATNAYYANVLTVTNNNDSGSGSLRAQIAAANTGDTIAFDNSIQGQAILLTSGEISFSKRIMIQGNGVNNTILDGGQNSRIFNISGIDSVIINNLTIQNGSATSDGGAILCENVEKVYLNSILFENNSSAQSGGAISTFSFAFPIRLYVDNCTFANNTATADGGGIHISNPNQNVYTYIKNSTMTGNSGGTGGAIRSNSNTSGWTSNVIVENSTIVNNTSSTDGGGIYSSGTNSNVEIRSSILVSNGTSNIYSYPGYNITSHGYNILDNTSITGSIATDQMGVTANDVDLGPLQNNGGTISTMAPGCGSIAIDMGDPSDLSDAQNYSIQGTQRDVGAAEGVSNTEINISECFTYTVPSGDETYNTVGNMIVTDTLQSTCSTDSILTIDLTILGNSTHTVMNSDDSGAGSLRQVIDDACSGDTIIFDPSTDGTPINLTTGHFIIAEDLTIIGNGIENTIIDGDSTFRAFYIYNSSNVKIQALAIQNGYTSGSNGAGIAADDATIALENIKITSCYTGDNTLGGALYLGSSNTTIDNSIFSGNYAKGSGGAIYQIYNGSLEINNSIITGNVTDDNGGGIYSPSPSQIELNNVTITGNYAANQFGGIMDSFTANNTIIWGNDAANGNPETAISNASLNYSIVKNESGISGNGNLDGTTANDPLFLQAITPSSTPNSSGDFRIGKFSTLVDAGDNNSSAHPVDLAGNNRIEDGDGNGTATIDLGAFENPSTLNLSTSTKVQTSIYPNPTQQNITISSDNQIHEVEILNTLGASVVNILPTSTVIKINVNHLNTGVYFVKIKNQNGSYSTHKLVKK</sequence>
<dbReference type="GO" id="GO:0005576">
    <property type="term" value="C:extracellular region"/>
    <property type="evidence" value="ECO:0007669"/>
    <property type="project" value="UniProtKB-SubCell"/>
</dbReference>
<dbReference type="Pfam" id="PF02415">
    <property type="entry name" value="Chlam_PMP"/>
    <property type="match status" value="4"/>
</dbReference>
<dbReference type="GO" id="GO:0009279">
    <property type="term" value="C:cell outer membrane"/>
    <property type="evidence" value="ECO:0007669"/>
    <property type="project" value="UniProtKB-SubCell"/>
</dbReference>
<keyword evidence="4" id="KW-0964">Secreted</keyword>
<evidence type="ECO:0000256" key="4">
    <source>
        <dbReference type="ARBA" id="ARBA00022525"/>
    </source>
</evidence>
<dbReference type="AlphaFoldDB" id="A0A3E1EYV5"/>
<reference evidence="10 11" key="1">
    <citation type="submission" date="2018-08" db="EMBL/GenBank/DDBJ databases">
        <title>The draft genome squence of Brumimicrobium sp. N62.</title>
        <authorList>
            <person name="Du Z.-J."/>
            <person name="Luo H.-R."/>
        </authorList>
    </citation>
    <scope>NUCLEOTIDE SEQUENCE [LARGE SCALE GENOMIC DNA]</scope>
    <source>
        <strain evidence="10 11">N62</strain>
    </source>
</reference>
<dbReference type="PANTHER" id="PTHR11319:SF35">
    <property type="entry name" value="OUTER MEMBRANE PROTEIN PMPC-RELATED"/>
    <property type="match status" value="1"/>
</dbReference>
<feature type="signal peptide" evidence="8">
    <location>
        <begin position="1"/>
        <end position="18"/>
    </location>
</feature>
<feature type="chain" id="PRO_5017704135" evidence="8">
    <location>
        <begin position="19"/>
        <end position="822"/>
    </location>
</feature>
<comment type="caution">
    <text evidence="10">The sequence shown here is derived from an EMBL/GenBank/DDBJ whole genome shotgun (WGS) entry which is preliminary data.</text>
</comment>
<dbReference type="NCBIfam" id="NF041518">
    <property type="entry name" value="choice_anch_Q"/>
    <property type="match status" value="1"/>
</dbReference>
<keyword evidence="11" id="KW-1185">Reference proteome</keyword>
<evidence type="ECO:0000313" key="10">
    <source>
        <dbReference type="EMBL" id="RFC54728.1"/>
    </source>
</evidence>
<dbReference type="PANTHER" id="PTHR11319">
    <property type="entry name" value="G PROTEIN-COUPLED RECEPTOR-RELATED"/>
    <property type="match status" value="1"/>
</dbReference>
<dbReference type="Pfam" id="PF18962">
    <property type="entry name" value="Por_Secre_tail"/>
    <property type="match status" value="1"/>
</dbReference>
<dbReference type="OrthoDB" id="8901262at2"/>
<evidence type="ECO:0000256" key="5">
    <source>
        <dbReference type="ARBA" id="ARBA00022729"/>
    </source>
</evidence>
<keyword evidence="5 8" id="KW-0732">Signal</keyword>
<gene>
    <name evidence="10" type="ORF">DXU93_07005</name>
</gene>
<evidence type="ECO:0000256" key="1">
    <source>
        <dbReference type="ARBA" id="ARBA00004196"/>
    </source>
</evidence>
<organism evidence="10 11">
    <name type="scientific">Brumimicrobium aurantiacum</name>
    <dbReference type="NCBI Taxonomy" id="1737063"/>
    <lineage>
        <taxon>Bacteria</taxon>
        <taxon>Pseudomonadati</taxon>
        <taxon>Bacteroidota</taxon>
        <taxon>Flavobacteriia</taxon>
        <taxon>Flavobacteriales</taxon>
        <taxon>Crocinitomicaceae</taxon>
        <taxon>Brumimicrobium</taxon>
    </lineage>
</organism>
<dbReference type="InterPro" id="IPR011050">
    <property type="entry name" value="Pectin_lyase_fold/virulence"/>
</dbReference>
<dbReference type="InterPro" id="IPR059226">
    <property type="entry name" value="Choice_anch_Q_dom"/>
</dbReference>
<dbReference type="SUPFAM" id="SSF51126">
    <property type="entry name" value="Pectin lyase-like"/>
    <property type="match status" value="2"/>
</dbReference>
<evidence type="ECO:0000259" key="9">
    <source>
        <dbReference type="Pfam" id="PF18962"/>
    </source>
</evidence>
<dbReference type="InterPro" id="IPR012334">
    <property type="entry name" value="Pectin_lyas_fold"/>
</dbReference>
<evidence type="ECO:0000313" key="11">
    <source>
        <dbReference type="Proteomes" id="UP000257127"/>
    </source>
</evidence>
<evidence type="ECO:0000256" key="2">
    <source>
        <dbReference type="ARBA" id="ARBA00004442"/>
    </source>
</evidence>
<dbReference type="RefSeq" id="WP_116880562.1">
    <property type="nucleotide sequence ID" value="NZ_QURB01000003.1"/>
</dbReference>
<evidence type="ECO:0000256" key="7">
    <source>
        <dbReference type="ARBA" id="ARBA00023237"/>
    </source>
</evidence>
<dbReference type="NCBIfam" id="TIGR01376">
    <property type="entry name" value="POMP_repeat"/>
    <property type="match status" value="1"/>
</dbReference>
<feature type="domain" description="Secretion system C-terminal sorting" evidence="9">
    <location>
        <begin position="751"/>
        <end position="820"/>
    </location>
</feature>
<dbReference type="NCBIfam" id="TIGR04183">
    <property type="entry name" value="Por_Secre_tail"/>
    <property type="match status" value="1"/>
</dbReference>
<comment type="subcellular location">
    <subcellularLocation>
        <location evidence="1">Cell envelope</location>
    </subcellularLocation>
    <subcellularLocation>
        <location evidence="2">Cell outer membrane</location>
    </subcellularLocation>
    <subcellularLocation>
        <location evidence="3">Secreted</location>
    </subcellularLocation>
</comment>
<dbReference type="EMBL" id="QURB01000003">
    <property type="protein sequence ID" value="RFC54728.1"/>
    <property type="molecule type" value="Genomic_DNA"/>
</dbReference>
<evidence type="ECO:0000256" key="8">
    <source>
        <dbReference type="SAM" id="SignalP"/>
    </source>
</evidence>
<dbReference type="InterPro" id="IPR006626">
    <property type="entry name" value="PbH1"/>
</dbReference>
<name>A0A3E1EYV5_9FLAO</name>
<accession>A0A3E1EYV5</accession>
<proteinExistence type="predicted"/>
<evidence type="ECO:0000256" key="6">
    <source>
        <dbReference type="ARBA" id="ARBA00023136"/>
    </source>
</evidence>
<dbReference type="SMART" id="SM00710">
    <property type="entry name" value="PbH1"/>
    <property type="match status" value="10"/>
</dbReference>
<dbReference type="Proteomes" id="UP000257127">
    <property type="component" value="Unassembled WGS sequence"/>
</dbReference>
<evidence type="ECO:0000256" key="3">
    <source>
        <dbReference type="ARBA" id="ARBA00004613"/>
    </source>
</evidence>